<evidence type="ECO:0000313" key="1">
    <source>
        <dbReference type="EMBL" id="KAI8554510.1"/>
    </source>
</evidence>
<dbReference type="EMBL" id="CM046392">
    <property type="protein sequence ID" value="KAI8554510.1"/>
    <property type="molecule type" value="Genomic_DNA"/>
</dbReference>
<protein>
    <submittedName>
        <fullName evidence="1">Uncharacterized protein</fullName>
    </submittedName>
</protein>
<dbReference type="Proteomes" id="UP001062846">
    <property type="component" value="Chromosome 5"/>
</dbReference>
<keyword evidence="2" id="KW-1185">Reference proteome</keyword>
<reference evidence="1" key="1">
    <citation type="submission" date="2022-02" db="EMBL/GenBank/DDBJ databases">
        <title>Plant Genome Project.</title>
        <authorList>
            <person name="Zhang R.-G."/>
        </authorList>
    </citation>
    <scope>NUCLEOTIDE SEQUENCE</scope>
    <source>
        <strain evidence="1">AT1</strain>
    </source>
</reference>
<proteinExistence type="predicted"/>
<evidence type="ECO:0000313" key="2">
    <source>
        <dbReference type="Proteomes" id="UP001062846"/>
    </source>
</evidence>
<organism evidence="1 2">
    <name type="scientific">Rhododendron molle</name>
    <name type="common">Chinese azalea</name>
    <name type="synonym">Azalea mollis</name>
    <dbReference type="NCBI Taxonomy" id="49168"/>
    <lineage>
        <taxon>Eukaryota</taxon>
        <taxon>Viridiplantae</taxon>
        <taxon>Streptophyta</taxon>
        <taxon>Embryophyta</taxon>
        <taxon>Tracheophyta</taxon>
        <taxon>Spermatophyta</taxon>
        <taxon>Magnoliopsida</taxon>
        <taxon>eudicotyledons</taxon>
        <taxon>Gunneridae</taxon>
        <taxon>Pentapetalae</taxon>
        <taxon>asterids</taxon>
        <taxon>Ericales</taxon>
        <taxon>Ericaceae</taxon>
        <taxon>Ericoideae</taxon>
        <taxon>Rhodoreae</taxon>
        <taxon>Rhododendron</taxon>
    </lineage>
</organism>
<comment type="caution">
    <text evidence="1">The sequence shown here is derived from an EMBL/GenBank/DDBJ whole genome shotgun (WGS) entry which is preliminary data.</text>
</comment>
<accession>A0ACC0NMJ3</accession>
<sequence>MAKKGTVHVTKKGSGSGMGQDTVKKPAKRNEQWFKIVHARTVEIMERQICIETQLRRLRRENAKIMRMLDYLVEKIGKETGDPYVPTEEDLKGETDEEEGSDTDEEEDE</sequence>
<gene>
    <name evidence="1" type="ORF">RHMOL_Rhmol05G0104500</name>
</gene>
<name>A0ACC0NMJ3_RHOML</name>